<dbReference type="InterPro" id="IPR042116">
    <property type="entry name" value="TypA/BipA_C"/>
</dbReference>
<dbReference type="PANTHER" id="PTHR42908">
    <property type="entry name" value="TRANSLATION ELONGATION FACTOR-RELATED"/>
    <property type="match status" value="1"/>
</dbReference>
<dbReference type="InterPro" id="IPR000640">
    <property type="entry name" value="EFG_V-like"/>
</dbReference>
<dbReference type="SUPFAM" id="SSF50447">
    <property type="entry name" value="Translation proteins"/>
    <property type="match status" value="1"/>
</dbReference>
<comment type="subunit">
    <text evidence="4">Monomer.</text>
</comment>
<evidence type="ECO:0000256" key="3">
    <source>
        <dbReference type="ARBA" id="ARBA00048548"/>
    </source>
</evidence>
<proteinExistence type="inferred from homology"/>
<evidence type="ECO:0000313" key="7">
    <source>
        <dbReference type="Proteomes" id="UP000004699"/>
    </source>
</evidence>
<evidence type="ECO:0000313" key="6">
    <source>
        <dbReference type="EMBL" id="EED35855.1"/>
    </source>
</evidence>
<dbReference type="eggNOG" id="COG1217">
    <property type="taxonomic scope" value="Bacteria"/>
</dbReference>
<dbReference type="GO" id="GO:1990904">
    <property type="term" value="C:ribonucleoprotein complex"/>
    <property type="evidence" value="ECO:0007669"/>
    <property type="project" value="TreeGrafter"/>
</dbReference>
<dbReference type="Pfam" id="PF00679">
    <property type="entry name" value="EFG_C"/>
    <property type="match status" value="1"/>
</dbReference>
<dbReference type="CDD" id="cd16263">
    <property type="entry name" value="BipA_III"/>
    <property type="match status" value="1"/>
</dbReference>
<dbReference type="RefSeq" id="WP_009020601.1">
    <property type="nucleotide sequence ID" value="NZ_DS999411.1"/>
</dbReference>
<dbReference type="GO" id="GO:0019843">
    <property type="term" value="F:rRNA binding"/>
    <property type="evidence" value="ECO:0007669"/>
    <property type="project" value="UniProtKB-KW"/>
</dbReference>
<dbReference type="EMBL" id="DS999411">
    <property type="protein sequence ID" value="EED35855.1"/>
    <property type="molecule type" value="Genomic_DNA"/>
</dbReference>
<protein>
    <recommendedName>
        <fullName evidence="4">Large ribosomal subunit assembly factor BipA</fullName>
        <ecNumber evidence="4">3.6.5.-</ecNumber>
    </recommendedName>
    <alternativeName>
        <fullName evidence="4">GTP-binding protein BipA</fullName>
    </alternativeName>
</protein>
<dbReference type="PROSITE" id="PS51722">
    <property type="entry name" value="G_TR_2"/>
    <property type="match status" value="1"/>
</dbReference>
<dbReference type="FunFam" id="2.40.50.250:FF:000001">
    <property type="entry name" value="GTP-binding protein TypA"/>
    <property type="match status" value="1"/>
</dbReference>
<keyword evidence="2 4" id="KW-0342">GTP-binding</keyword>
<dbReference type="NCBIfam" id="TIGR01394">
    <property type="entry name" value="TypA_BipA"/>
    <property type="match status" value="1"/>
</dbReference>
<accession>B8KUP9</accession>
<dbReference type="GO" id="GO:0005525">
    <property type="term" value="F:GTP binding"/>
    <property type="evidence" value="ECO:0007669"/>
    <property type="project" value="UniProtKB-UniRule"/>
</dbReference>
<keyword evidence="4" id="KW-0694">RNA-binding</keyword>
<dbReference type="GO" id="GO:0000049">
    <property type="term" value="F:tRNA binding"/>
    <property type="evidence" value="ECO:0007669"/>
    <property type="project" value="UniProtKB-KW"/>
</dbReference>
<dbReference type="Proteomes" id="UP000004699">
    <property type="component" value="Unassembled WGS sequence"/>
</dbReference>
<feature type="domain" description="Tr-type G" evidence="5">
    <location>
        <begin position="3"/>
        <end position="198"/>
    </location>
</feature>
<dbReference type="InterPro" id="IPR035651">
    <property type="entry name" value="BipA_V"/>
</dbReference>
<organism evidence="6 7">
    <name type="scientific">Luminiphilus syltensis NOR5-1B</name>
    <dbReference type="NCBI Taxonomy" id="565045"/>
    <lineage>
        <taxon>Bacteria</taxon>
        <taxon>Pseudomonadati</taxon>
        <taxon>Pseudomonadota</taxon>
        <taxon>Gammaproteobacteria</taxon>
        <taxon>Cellvibrionales</taxon>
        <taxon>Halieaceae</taxon>
        <taxon>Luminiphilus</taxon>
    </lineage>
</organism>
<keyword evidence="4" id="KW-0378">Hydrolase</keyword>
<dbReference type="GO" id="GO:0010467">
    <property type="term" value="P:gene expression"/>
    <property type="evidence" value="ECO:0007669"/>
    <property type="project" value="UniProtKB-ARBA"/>
</dbReference>
<dbReference type="CDD" id="cd01891">
    <property type="entry name" value="TypA_BipA"/>
    <property type="match status" value="1"/>
</dbReference>
<keyword evidence="4" id="KW-0820">tRNA-binding</keyword>
<dbReference type="SUPFAM" id="SSF54980">
    <property type="entry name" value="EF-G C-terminal domain-like"/>
    <property type="match status" value="2"/>
</dbReference>
<evidence type="ECO:0000256" key="1">
    <source>
        <dbReference type="ARBA" id="ARBA00022741"/>
    </source>
</evidence>
<dbReference type="InterPro" id="IPR035647">
    <property type="entry name" value="EFG_III/V"/>
</dbReference>
<dbReference type="CDD" id="cd03710">
    <property type="entry name" value="BipA_TypA_C"/>
    <property type="match status" value="1"/>
</dbReference>
<keyword evidence="4" id="KW-0699">rRNA-binding</keyword>
<keyword evidence="7" id="KW-1185">Reference proteome</keyword>
<dbReference type="FunFam" id="3.40.50.300:FF:000055">
    <property type="entry name" value="GTP-binding protein TypA"/>
    <property type="match status" value="1"/>
</dbReference>
<dbReference type="InterPro" id="IPR027417">
    <property type="entry name" value="P-loop_NTPase"/>
</dbReference>
<dbReference type="PANTHER" id="PTHR42908:SF8">
    <property type="entry name" value="TR-TYPE G DOMAIN-CONTAINING PROTEIN"/>
    <property type="match status" value="1"/>
</dbReference>
<dbReference type="GO" id="GO:0005829">
    <property type="term" value="C:cytosol"/>
    <property type="evidence" value="ECO:0007669"/>
    <property type="project" value="TreeGrafter"/>
</dbReference>
<dbReference type="FunFam" id="3.30.70.870:FF:000003">
    <property type="entry name" value="GTP-binding protein TypA"/>
    <property type="match status" value="1"/>
</dbReference>
<dbReference type="OrthoDB" id="9801472at2"/>
<comment type="catalytic activity">
    <reaction evidence="3 4">
        <text>GTP + H2O = GDP + phosphate + H(+)</text>
        <dbReference type="Rhea" id="RHEA:19669"/>
        <dbReference type="ChEBI" id="CHEBI:15377"/>
        <dbReference type="ChEBI" id="CHEBI:15378"/>
        <dbReference type="ChEBI" id="CHEBI:37565"/>
        <dbReference type="ChEBI" id="CHEBI:43474"/>
        <dbReference type="ChEBI" id="CHEBI:58189"/>
    </reaction>
</comment>
<evidence type="ECO:0000256" key="4">
    <source>
        <dbReference type="HAMAP-Rule" id="MF_00849"/>
    </source>
</evidence>
<dbReference type="HAMAP" id="MF_00849">
    <property type="entry name" value="BipA"/>
    <property type="match status" value="1"/>
</dbReference>
<sequence length="604" mass="66366">MISQLRNIAIIAHVDHGKTTLVDCLLQQSGTLDRKNADAERIMDSNDQERERGITILAKNTAIRWRDYRINIVDTPGHADFGGEVERVLSMVDSVLLLVDAVDGPMPQTRFVTSKAFERGLRPIVVVNKVDRPGARPDWVVDQVFDLFDTLGATEEQLDFPVIYASAINGVSGDDHEAMADDMTPLFEAVIEHVDPPRVNADGPLQLQISALDYNSYVGVIGVGRITRGVIAPNTNVVVVDVEGAERNGRVLQVMGYHGLERVAVDHAEAGDIVCVTGIEALNISDTLCTPGAVEVLPPLSVDEPTVSMTFQVNDSPFAGKEGKYVTSRNLRERLDRELIHNVALRVEQGDSPDKFKVSGRGELHLSVLIEGMRREGFELGVSRPEVIQKEIDGQLCEPYENLVVDCEDAHQGSVMEELGHRRADLRNLIPDGTGRVRLEFIVPARGLIGFRSLFMTLTSGSGILTHVFDHYGPVSKAELAARNNGVLVSMVSGKTLAYALFNLQDRGRLFIGPNIDVYEGQIIGLHTRGNDLVVNPTKAKQLTNVRASGTDEALTLTPAVAHSLEQALEFIDDDELVEVTPDSIRLRKKLLLEYERKRASRSA</sequence>
<dbReference type="AlphaFoldDB" id="B8KUP9"/>
<reference evidence="7" key="1">
    <citation type="journal article" date="2013" name="BMC Microbiol.">
        <title>Taxonomy and evolution of bacteriochlorophyll a-containing members of the OM60/NOR5 clade of marine gammaproteobacteria: description of Luminiphilus syltensis gen. nov., sp. nov., reclassification of Haliea rubra as Pseudohaliea rubra gen. nov., comb. nov., and emendation of Chromatocurvus halotolerans.</title>
        <authorList>
            <person name="Spring S."/>
            <person name="Riedel T."/>
            <person name="Sproer C."/>
            <person name="Yan S."/>
            <person name="Harder J."/>
            <person name="Fuchs B.M."/>
        </authorList>
    </citation>
    <scope>NUCLEOTIDE SEQUENCE [LARGE SCALE GENOMIC DNA]</scope>
    <source>
        <strain evidence="7">NOR51-B</strain>
    </source>
</reference>
<gene>
    <name evidence="6" type="primary">typA</name>
    <name evidence="4" type="synonym">bipA</name>
    <name evidence="6" type="ORF">NOR51B_1802</name>
</gene>
<dbReference type="SUPFAM" id="SSF52540">
    <property type="entry name" value="P-loop containing nucleoside triphosphate hydrolases"/>
    <property type="match status" value="1"/>
</dbReference>
<dbReference type="STRING" id="565045.NOR51B_1802"/>
<name>B8KUP9_9GAMM</name>
<keyword evidence="4" id="KW-0963">Cytoplasm</keyword>
<comment type="function">
    <text evidence="4">A 50S ribosomal subunit assembly protein with GTPase activity, required for 50S subunit assembly at low temperatures, may also play a role in translation. Binds GTP and analogs. Binds the 70S ribosome between the 30S and 50S subunits, in a similar position as ribosome-bound EF-G; it contacts a number of ribosomal proteins, both rRNAs and the A-site tRNA.</text>
</comment>
<dbReference type="InterPro" id="IPR047043">
    <property type="entry name" value="BipA_III"/>
</dbReference>
<dbReference type="GO" id="GO:0003924">
    <property type="term" value="F:GTPase activity"/>
    <property type="evidence" value="ECO:0007669"/>
    <property type="project" value="UniProtKB-UniRule"/>
</dbReference>
<dbReference type="EC" id="3.6.5.-" evidence="4"/>
<comment type="subcellular location">
    <subcellularLocation>
        <location evidence="4">Cytoplasm</location>
    </subcellularLocation>
    <text evidence="4">Binds to ribosomes.</text>
</comment>
<dbReference type="InterPro" id="IPR031157">
    <property type="entry name" value="G_TR_CS"/>
</dbReference>
<feature type="binding site" evidence="4">
    <location>
        <begin position="128"/>
        <end position="131"/>
    </location>
    <ligand>
        <name>GTP</name>
        <dbReference type="ChEBI" id="CHEBI:37565"/>
    </ligand>
</feature>
<dbReference type="GO" id="GO:0043022">
    <property type="term" value="F:ribosome binding"/>
    <property type="evidence" value="ECO:0007669"/>
    <property type="project" value="UniProtKB-UniRule"/>
</dbReference>
<dbReference type="NCBIfam" id="TIGR00231">
    <property type="entry name" value="small_GTP"/>
    <property type="match status" value="1"/>
</dbReference>
<dbReference type="FunFam" id="3.30.70.240:FF:000002">
    <property type="entry name" value="GTP-binding protein TypA"/>
    <property type="match status" value="1"/>
</dbReference>
<feature type="binding site" evidence="4">
    <location>
        <begin position="15"/>
        <end position="20"/>
    </location>
    <ligand>
        <name>GTP</name>
        <dbReference type="ChEBI" id="CHEBI:37565"/>
    </ligand>
</feature>
<evidence type="ECO:0000259" key="5">
    <source>
        <dbReference type="PROSITE" id="PS51722"/>
    </source>
</evidence>
<dbReference type="CDD" id="cd03691">
    <property type="entry name" value="BipA_TypA_II"/>
    <property type="match status" value="1"/>
</dbReference>
<comment type="similarity">
    <text evidence="4">Belongs to the TRAFAC class translation factor GTPase superfamily. Classic translation factor GTPase family. BipA subfamily.</text>
</comment>
<dbReference type="HOGENOM" id="CLU_017016_4_0_6"/>
<dbReference type="Pfam" id="PF21018">
    <property type="entry name" value="BipA_C"/>
    <property type="match status" value="1"/>
</dbReference>
<dbReference type="PROSITE" id="PS00301">
    <property type="entry name" value="G_TR_1"/>
    <property type="match status" value="1"/>
</dbReference>
<dbReference type="InterPro" id="IPR006298">
    <property type="entry name" value="BipA"/>
</dbReference>
<dbReference type="Gene3D" id="3.30.70.870">
    <property type="entry name" value="Elongation Factor G (Translational Gtpase), domain 3"/>
    <property type="match status" value="1"/>
</dbReference>
<dbReference type="InterPro" id="IPR004161">
    <property type="entry name" value="EFTu-like_2"/>
</dbReference>
<dbReference type="InterPro" id="IPR005225">
    <property type="entry name" value="Small_GTP-bd"/>
</dbReference>
<evidence type="ECO:0000256" key="2">
    <source>
        <dbReference type="ARBA" id="ARBA00023134"/>
    </source>
</evidence>
<dbReference type="GO" id="GO:0009409">
    <property type="term" value="P:response to cold"/>
    <property type="evidence" value="ECO:0007669"/>
    <property type="project" value="UniProtKB-ARBA"/>
</dbReference>
<dbReference type="GO" id="GO:0000027">
    <property type="term" value="P:ribosomal large subunit assembly"/>
    <property type="evidence" value="ECO:0007669"/>
    <property type="project" value="UniProtKB-UniRule"/>
</dbReference>
<dbReference type="InterPro" id="IPR000795">
    <property type="entry name" value="T_Tr_GTP-bd_dom"/>
</dbReference>
<keyword evidence="4" id="KW-0690">Ribosome biogenesis</keyword>
<dbReference type="Pfam" id="PF03144">
    <property type="entry name" value="GTP_EFTU_D2"/>
    <property type="match status" value="1"/>
</dbReference>
<dbReference type="InterPro" id="IPR047041">
    <property type="entry name" value="BipA_GTP-bd_dom"/>
</dbReference>
<dbReference type="InterPro" id="IPR047042">
    <property type="entry name" value="BipA_II"/>
</dbReference>
<dbReference type="Gene3D" id="3.40.50.300">
    <property type="entry name" value="P-loop containing nucleotide triphosphate hydrolases"/>
    <property type="match status" value="1"/>
</dbReference>
<dbReference type="InterPro" id="IPR009000">
    <property type="entry name" value="Transl_B-barrel_sf"/>
</dbReference>
<dbReference type="InterPro" id="IPR048876">
    <property type="entry name" value="BipA_C"/>
</dbReference>
<keyword evidence="1 4" id="KW-0547">Nucleotide-binding</keyword>
<dbReference type="PRINTS" id="PR00315">
    <property type="entry name" value="ELONGATNFCT"/>
</dbReference>
<dbReference type="FunFam" id="2.40.30.10:FF:000016">
    <property type="entry name" value="GTP-binding protein TypA"/>
    <property type="match status" value="1"/>
</dbReference>
<dbReference type="Gene3D" id="2.40.50.250">
    <property type="entry name" value="bipa protein"/>
    <property type="match status" value="1"/>
</dbReference>
<dbReference type="Gene3D" id="2.40.30.10">
    <property type="entry name" value="Translation factors"/>
    <property type="match status" value="1"/>
</dbReference>
<dbReference type="Gene3D" id="3.30.70.240">
    <property type="match status" value="1"/>
</dbReference>
<dbReference type="GO" id="GO:0097216">
    <property type="term" value="F:guanosine tetraphosphate binding"/>
    <property type="evidence" value="ECO:0007669"/>
    <property type="project" value="UniProtKB-ARBA"/>
</dbReference>
<dbReference type="Pfam" id="PF00009">
    <property type="entry name" value="GTP_EFTU"/>
    <property type="match status" value="1"/>
</dbReference>